<sequence>MTFFWPFGGVKKKLSANQRDMRTTWKVVRLGGPILKSLGMAEKIKYGVIVSTDEMLAQTQTLLFCPLINGVDDNDNMLALLPWHVDVKITCDPKRHAQIEYAQKYVSTKIVLPISHNEIDTDGRERGYLDEASQAAVAEKLAAWLPQFTKLTHKKAFGLEAPAHL</sequence>
<accession>A0A846MWR5</accession>
<comment type="caution">
    <text evidence="1">The sequence shown here is derived from an EMBL/GenBank/DDBJ whole genome shotgun (WGS) entry which is preliminary data.</text>
</comment>
<dbReference type="AlphaFoldDB" id="A0A846MWR5"/>
<dbReference type="RefSeq" id="WP_167081213.1">
    <property type="nucleotide sequence ID" value="NZ_BAAADC010000001.1"/>
</dbReference>
<protein>
    <submittedName>
        <fullName evidence="1">Uncharacterized protein</fullName>
    </submittedName>
</protein>
<keyword evidence="2" id="KW-1185">Reference proteome</keyword>
<organism evidence="1 2">
    <name type="scientific">Rhizomicrobium palustre</name>
    <dbReference type="NCBI Taxonomy" id="189966"/>
    <lineage>
        <taxon>Bacteria</taxon>
        <taxon>Pseudomonadati</taxon>
        <taxon>Pseudomonadota</taxon>
        <taxon>Alphaproteobacteria</taxon>
        <taxon>Micropepsales</taxon>
        <taxon>Micropepsaceae</taxon>
        <taxon>Rhizomicrobium</taxon>
    </lineage>
</organism>
<evidence type="ECO:0000313" key="1">
    <source>
        <dbReference type="EMBL" id="NIK87512.1"/>
    </source>
</evidence>
<gene>
    <name evidence="1" type="ORF">FHS83_000830</name>
</gene>
<reference evidence="1 2" key="1">
    <citation type="submission" date="2020-03" db="EMBL/GenBank/DDBJ databases">
        <title>Genomic Encyclopedia of Type Strains, Phase IV (KMG-IV): sequencing the most valuable type-strain genomes for metagenomic binning, comparative biology and taxonomic classification.</title>
        <authorList>
            <person name="Goeker M."/>
        </authorList>
    </citation>
    <scope>NUCLEOTIDE SEQUENCE [LARGE SCALE GENOMIC DNA]</scope>
    <source>
        <strain evidence="1 2">DSM 19867</strain>
    </source>
</reference>
<dbReference type="Proteomes" id="UP000570514">
    <property type="component" value="Unassembled WGS sequence"/>
</dbReference>
<name>A0A846MWR5_9PROT</name>
<proteinExistence type="predicted"/>
<dbReference type="EMBL" id="JAASRM010000001">
    <property type="protein sequence ID" value="NIK87512.1"/>
    <property type="molecule type" value="Genomic_DNA"/>
</dbReference>
<evidence type="ECO:0000313" key="2">
    <source>
        <dbReference type="Proteomes" id="UP000570514"/>
    </source>
</evidence>